<dbReference type="CDD" id="cd01275">
    <property type="entry name" value="FHIT"/>
    <property type="match status" value="1"/>
</dbReference>
<dbReference type="Pfam" id="PF01230">
    <property type="entry name" value="HIT"/>
    <property type="match status" value="1"/>
</dbReference>
<name>A0A3D8IWV6_9HELI</name>
<dbReference type="InterPro" id="IPR036265">
    <property type="entry name" value="HIT-like_sf"/>
</dbReference>
<gene>
    <name evidence="6" type="ORF">CQA62_02085</name>
</gene>
<keyword evidence="7" id="KW-1185">Reference proteome</keyword>
<reference evidence="6 7" key="1">
    <citation type="submission" date="2018-04" db="EMBL/GenBank/DDBJ databases">
        <title>Novel Campyloabacter and Helicobacter Species and Strains.</title>
        <authorList>
            <person name="Mannion A.J."/>
            <person name="Shen Z."/>
            <person name="Fox J.G."/>
        </authorList>
    </citation>
    <scope>NUCLEOTIDE SEQUENCE [LARGE SCALE GENOMIC DNA]</scope>
    <source>
        <strain evidence="6 7">ATCC 700242</strain>
    </source>
</reference>
<dbReference type="Proteomes" id="UP000257067">
    <property type="component" value="Unassembled WGS sequence"/>
</dbReference>
<evidence type="ECO:0000256" key="4">
    <source>
        <dbReference type="PROSITE-ProRule" id="PRU00464"/>
    </source>
</evidence>
<evidence type="ECO:0000256" key="2">
    <source>
        <dbReference type="PIRSR" id="PIRSR639383-1"/>
    </source>
</evidence>
<dbReference type="InterPro" id="IPR052908">
    <property type="entry name" value="AP-4-A_phosphorylase"/>
</dbReference>
<comment type="caution">
    <text evidence="6">The sequence shown here is derived from an EMBL/GenBank/DDBJ whole genome shotgun (WGS) entry which is preliminary data.</text>
</comment>
<feature type="short sequence motif" description="Histidine triad motif" evidence="4">
    <location>
        <begin position="116"/>
        <end position="120"/>
    </location>
</feature>
<accession>A0A3D8IWV6</accession>
<dbReference type="EMBL" id="NXLU01000002">
    <property type="protein sequence ID" value="RDU69460.1"/>
    <property type="molecule type" value="Genomic_DNA"/>
</dbReference>
<evidence type="ECO:0000313" key="7">
    <source>
        <dbReference type="Proteomes" id="UP000257067"/>
    </source>
</evidence>
<protein>
    <submittedName>
        <fullName evidence="6">HIT domain-containing protein</fullName>
    </submittedName>
</protein>
<dbReference type="InterPro" id="IPR039383">
    <property type="entry name" value="FHIT"/>
</dbReference>
<sequence length="161" mass="18860">MQYLYSPWRSAYLQEKKKSSECIFCHLSKVDVGQEWVFYKDEICYGVLNAYPYTPAHFMIIPHQHIDSPHLLQEREWLHISKKVLQGINMLYEFGAEGINTGINIKEAGGAGIPEHLHWHILPRFRRDTNFMTSIADCRIYGCDFEEIFNTILSLAKKHLK</sequence>
<dbReference type="GO" id="GO:0003824">
    <property type="term" value="F:catalytic activity"/>
    <property type="evidence" value="ECO:0007669"/>
    <property type="project" value="InterPro"/>
</dbReference>
<feature type="binding site" evidence="3">
    <location>
        <position position="49"/>
    </location>
    <ligand>
        <name>substrate</name>
    </ligand>
</feature>
<evidence type="ECO:0000256" key="1">
    <source>
        <dbReference type="ARBA" id="ARBA00022741"/>
    </source>
</evidence>
<proteinExistence type="predicted"/>
<dbReference type="SUPFAM" id="SSF54197">
    <property type="entry name" value="HIT-like"/>
    <property type="match status" value="1"/>
</dbReference>
<dbReference type="Gene3D" id="3.30.428.10">
    <property type="entry name" value="HIT-like"/>
    <property type="match status" value="1"/>
</dbReference>
<dbReference type="PANTHER" id="PTHR42997">
    <property type="entry name" value="HIT FAMILY HYDROLASE"/>
    <property type="match status" value="1"/>
</dbReference>
<feature type="active site" description="Tele-AMP-histidine intermediate" evidence="2">
    <location>
        <position position="118"/>
    </location>
</feature>
<evidence type="ECO:0000259" key="5">
    <source>
        <dbReference type="PROSITE" id="PS51084"/>
    </source>
</evidence>
<feature type="domain" description="HIT" evidence="5">
    <location>
        <begin position="23"/>
        <end position="131"/>
    </location>
</feature>
<dbReference type="AlphaFoldDB" id="A0A3D8IWV6"/>
<evidence type="ECO:0000256" key="3">
    <source>
        <dbReference type="PIRSR" id="PIRSR639383-2"/>
    </source>
</evidence>
<feature type="binding site" evidence="3">
    <location>
        <position position="120"/>
    </location>
    <ligand>
        <name>substrate</name>
    </ligand>
</feature>
<evidence type="ECO:0000313" key="6">
    <source>
        <dbReference type="EMBL" id="RDU69460.1"/>
    </source>
</evidence>
<dbReference type="GO" id="GO:0000166">
    <property type="term" value="F:nucleotide binding"/>
    <property type="evidence" value="ECO:0007669"/>
    <property type="project" value="UniProtKB-KW"/>
</dbReference>
<dbReference type="PANTHER" id="PTHR42997:SF1">
    <property type="entry name" value="AP-4-A PHOSPHORYLASE"/>
    <property type="match status" value="1"/>
</dbReference>
<keyword evidence="1" id="KW-0547">Nucleotide-binding</keyword>
<dbReference type="InterPro" id="IPR011146">
    <property type="entry name" value="HIT-like"/>
</dbReference>
<dbReference type="PROSITE" id="PS51084">
    <property type="entry name" value="HIT_2"/>
    <property type="match status" value="1"/>
</dbReference>
<dbReference type="RefSeq" id="WP_104724588.1">
    <property type="nucleotide sequence ID" value="NZ_FZNE01000003.1"/>
</dbReference>
<organism evidence="6 7">
    <name type="scientific">Helicobacter cholecystus</name>
    <dbReference type="NCBI Taxonomy" id="45498"/>
    <lineage>
        <taxon>Bacteria</taxon>
        <taxon>Pseudomonadati</taxon>
        <taxon>Campylobacterota</taxon>
        <taxon>Epsilonproteobacteria</taxon>
        <taxon>Campylobacterales</taxon>
        <taxon>Helicobacteraceae</taxon>
        <taxon>Helicobacter</taxon>
    </lineage>
</organism>
<dbReference type="OrthoDB" id="9784774at2"/>